<keyword evidence="2" id="KW-1185">Reference proteome</keyword>
<evidence type="ECO:0000313" key="1">
    <source>
        <dbReference type="EMBL" id="ETN84741.1"/>
    </source>
</evidence>
<reference evidence="2" key="1">
    <citation type="journal article" date="2014" name="Nat. Genet.">
        <title>Genome of the human hookworm Necator americanus.</title>
        <authorList>
            <person name="Tang Y.T."/>
            <person name="Gao X."/>
            <person name="Rosa B.A."/>
            <person name="Abubucker S."/>
            <person name="Hallsworth-Pepin K."/>
            <person name="Martin J."/>
            <person name="Tyagi R."/>
            <person name="Heizer E."/>
            <person name="Zhang X."/>
            <person name="Bhonagiri-Palsikar V."/>
            <person name="Minx P."/>
            <person name="Warren W.C."/>
            <person name="Wang Q."/>
            <person name="Zhan B."/>
            <person name="Hotez P.J."/>
            <person name="Sternberg P.W."/>
            <person name="Dougall A."/>
            <person name="Gaze S.T."/>
            <person name="Mulvenna J."/>
            <person name="Sotillo J."/>
            <person name="Ranganathan S."/>
            <person name="Rabelo E.M."/>
            <person name="Wilson R.K."/>
            <person name="Felgner P.L."/>
            <person name="Bethony J."/>
            <person name="Hawdon J.M."/>
            <person name="Gasser R.B."/>
            <person name="Loukas A."/>
            <person name="Mitreva M."/>
        </authorList>
    </citation>
    <scope>NUCLEOTIDE SEQUENCE [LARGE SCALE GENOMIC DNA]</scope>
</reference>
<dbReference type="Proteomes" id="UP000053676">
    <property type="component" value="Unassembled WGS sequence"/>
</dbReference>
<evidence type="ECO:0000313" key="2">
    <source>
        <dbReference type="Proteomes" id="UP000053676"/>
    </source>
</evidence>
<organism evidence="1 2">
    <name type="scientific">Necator americanus</name>
    <name type="common">Human hookworm</name>
    <dbReference type="NCBI Taxonomy" id="51031"/>
    <lineage>
        <taxon>Eukaryota</taxon>
        <taxon>Metazoa</taxon>
        <taxon>Ecdysozoa</taxon>
        <taxon>Nematoda</taxon>
        <taxon>Chromadorea</taxon>
        <taxon>Rhabditida</taxon>
        <taxon>Rhabditina</taxon>
        <taxon>Rhabditomorpha</taxon>
        <taxon>Strongyloidea</taxon>
        <taxon>Ancylostomatidae</taxon>
        <taxon>Bunostominae</taxon>
        <taxon>Necator</taxon>
    </lineage>
</organism>
<proteinExistence type="predicted"/>
<gene>
    <name evidence="1" type="ORF">NECAME_06705</name>
</gene>
<dbReference type="AlphaFoldDB" id="W2TUH6"/>
<name>W2TUH6_NECAM</name>
<dbReference type="EMBL" id="KI657872">
    <property type="protein sequence ID" value="ETN84741.1"/>
    <property type="molecule type" value="Genomic_DNA"/>
</dbReference>
<accession>W2TUH6</accession>
<protein>
    <submittedName>
        <fullName evidence="1">Uncharacterized protein</fullName>
    </submittedName>
</protein>
<sequence length="85" mass="9579">MNHPKCKMFVRNGAHDVIQHIIEGLRNKCSVKGCENRESRRLKTTEPQITCHRQGKQSLGRTVVAEPVQTGLYNVFAETTDTDGL</sequence>
<dbReference type="KEGG" id="nai:NECAME_06705"/>